<dbReference type="Pfam" id="PF12937">
    <property type="entry name" value="F-box-like"/>
    <property type="match status" value="1"/>
</dbReference>
<dbReference type="InterPro" id="IPR036047">
    <property type="entry name" value="F-box-like_dom_sf"/>
</dbReference>
<feature type="domain" description="F-box" evidence="2">
    <location>
        <begin position="10"/>
        <end position="55"/>
    </location>
</feature>
<feature type="chain" id="PRO_5013253542" description="F-box domain-containing protein" evidence="1">
    <location>
        <begin position="23"/>
        <end position="613"/>
    </location>
</feature>
<dbReference type="InterPro" id="IPR001810">
    <property type="entry name" value="F-box_dom"/>
</dbReference>
<evidence type="ECO:0000313" key="4">
    <source>
        <dbReference type="Proteomes" id="UP000242146"/>
    </source>
</evidence>
<dbReference type="SUPFAM" id="SSF81383">
    <property type="entry name" value="F-box domain"/>
    <property type="match status" value="1"/>
</dbReference>
<organism evidence="3 4">
    <name type="scientific">Hesseltinella vesiculosa</name>
    <dbReference type="NCBI Taxonomy" id="101127"/>
    <lineage>
        <taxon>Eukaryota</taxon>
        <taxon>Fungi</taxon>
        <taxon>Fungi incertae sedis</taxon>
        <taxon>Mucoromycota</taxon>
        <taxon>Mucoromycotina</taxon>
        <taxon>Mucoromycetes</taxon>
        <taxon>Mucorales</taxon>
        <taxon>Cunninghamellaceae</taxon>
        <taxon>Hesseltinella</taxon>
    </lineage>
</organism>
<evidence type="ECO:0000256" key="1">
    <source>
        <dbReference type="SAM" id="SignalP"/>
    </source>
</evidence>
<dbReference type="EMBL" id="MCGT01000017">
    <property type="protein sequence ID" value="ORX52716.1"/>
    <property type="molecule type" value="Genomic_DNA"/>
</dbReference>
<keyword evidence="4" id="KW-1185">Reference proteome</keyword>
<evidence type="ECO:0000313" key="3">
    <source>
        <dbReference type="EMBL" id="ORX52716.1"/>
    </source>
</evidence>
<evidence type="ECO:0000259" key="2">
    <source>
        <dbReference type="PROSITE" id="PS50181"/>
    </source>
</evidence>
<comment type="caution">
    <text evidence="3">The sequence shown here is derived from an EMBL/GenBank/DDBJ whole genome shotgun (WGS) entry which is preliminary data.</text>
</comment>
<feature type="signal peptide" evidence="1">
    <location>
        <begin position="1"/>
        <end position="22"/>
    </location>
</feature>
<sequence length="613" mass="68972">MPSLSFFSFCFCLMSIPLEIVTDILLELQPYQLLIAATVSRAWSELSLACLYRRVHLHTTIHQKRFLAALESLPLTNREAIRALNLNAGDDVDLEFALVIFGAQCPNLEEISFASSDDGTEPSSRIAAWCHGAPTFPVDLPLFPFIRCIGCILDGKALDRYRPSFHQLTMLALTAKQLLCQVNSNGDAQSPTALFPAMQTLAVIGDPWTSSLDASDFAWLQHHCPRLHHLSLRDLRLANPHFSASVPVQLSMEFLDLNGIELEDAGWFPLFASMYPALESLLLFIQFGEQAQPLDGVDIAVHRAELARQRFDEMTQEISDWIIGCKYLTTLYIKRLGTASTMSDILEKLMDLVCLGIWNSKLKRFALSGKPTHRCKSADRFFERTGSALVSSLDSLTLNVLYFHDRHRRYPRINNTDYSCTQSPMFPSCNLAPCALANLTSMHLQQGYGKIKTSLNWVLQLCPSLRSVGFRRMTIQTDTCHHHHQHPFVATSNHPLTELTFDGCMVIDTDAFFPFLHELPRLTSLTLNRVGFLELKSEPCLDLGHLLLDRLWLAGISIGIYRCSSMRLLERCSSTQRTLSATQPDSYNTGYCLRVSCGLVEQVYFNQSAPLLL</sequence>
<gene>
    <name evidence="3" type="ORF">DM01DRAFT_1054962</name>
</gene>
<protein>
    <recommendedName>
        <fullName evidence="2">F-box domain-containing protein</fullName>
    </recommendedName>
</protein>
<dbReference type="AlphaFoldDB" id="A0A1X2GFM8"/>
<name>A0A1X2GFM8_9FUNG</name>
<reference evidence="3 4" key="1">
    <citation type="submission" date="2016-07" db="EMBL/GenBank/DDBJ databases">
        <title>Pervasive Adenine N6-methylation of Active Genes in Fungi.</title>
        <authorList>
            <consortium name="DOE Joint Genome Institute"/>
            <person name="Mondo S.J."/>
            <person name="Dannebaum R.O."/>
            <person name="Kuo R.C."/>
            <person name="Labutti K."/>
            <person name="Haridas S."/>
            <person name="Kuo A."/>
            <person name="Salamov A."/>
            <person name="Ahrendt S.R."/>
            <person name="Lipzen A."/>
            <person name="Sullivan W."/>
            <person name="Andreopoulos W.B."/>
            <person name="Clum A."/>
            <person name="Lindquist E."/>
            <person name="Daum C."/>
            <person name="Ramamoorthy G.K."/>
            <person name="Gryganskyi A."/>
            <person name="Culley D."/>
            <person name="Magnuson J.K."/>
            <person name="James T.Y."/>
            <person name="O'Malley M.A."/>
            <person name="Stajich J.E."/>
            <person name="Spatafora J.W."/>
            <person name="Visel A."/>
            <person name="Grigoriev I.V."/>
        </authorList>
    </citation>
    <scope>NUCLEOTIDE SEQUENCE [LARGE SCALE GENOMIC DNA]</scope>
    <source>
        <strain evidence="3 4">NRRL 3301</strain>
    </source>
</reference>
<dbReference type="Proteomes" id="UP000242146">
    <property type="component" value="Unassembled WGS sequence"/>
</dbReference>
<accession>A0A1X2GFM8</accession>
<keyword evidence="1" id="KW-0732">Signal</keyword>
<dbReference type="Gene3D" id="3.80.10.10">
    <property type="entry name" value="Ribonuclease Inhibitor"/>
    <property type="match status" value="2"/>
</dbReference>
<dbReference type="SUPFAM" id="SSF52047">
    <property type="entry name" value="RNI-like"/>
    <property type="match status" value="1"/>
</dbReference>
<proteinExistence type="predicted"/>
<dbReference type="PROSITE" id="PS50181">
    <property type="entry name" value="FBOX"/>
    <property type="match status" value="1"/>
</dbReference>
<dbReference type="InterPro" id="IPR032675">
    <property type="entry name" value="LRR_dom_sf"/>
</dbReference>